<dbReference type="eggNOG" id="ENOG5033BDD">
    <property type="taxonomic scope" value="Bacteria"/>
</dbReference>
<feature type="domain" description="PilZ" evidence="1">
    <location>
        <begin position="31"/>
        <end position="106"/>
    </location>
</feature>
<keyword evidence="3" id="KW-1185">Reference proteome</keyword>
<dbReference type="RefSeq" id="WP_036188524.1">
    <property type="nucleotide sequence ID" value="NZ_AVDA01000020.1"/>
</dbReference>
<comment type="caution">
    <text evidence="2">The sequence shown here is derived from an EMBL/GenBank/DDBJ whole genome shotgun (WGS) entry which is preliminary data.</text>
</comment>
<name>A0A0A3I1A4_9BACL</name>
<proteinExistence type="predicted"/>
<gene>
    <name evidence="2" type="ORF">CD29_15470</name>
</gene>
<dbReference type="AlphaFoldDB" id="A0A0A3I1A4"/>
<reference evidence="2 3" key="1">
    <citation type="submission" date="2014-02" db="EMBL/GenBank/DDBJ databases">
        <title>Draft genome sequence of Lysinibacillus manganicus DSM 26584T.</title>
        <authorList>
            <person name="Zhang F."/>
            <person name="Wang G."/>
            <person name="Zhang L."/>
        </authorList>
    </citation>
    <scope>NUCLEOTIDE SEQUENCE [LARGE SCALE GENOMIC DNA]</scope>
    <source>
        <strain evidence="2 3">DSM 26584</strain>
    </source>
</reference>
<protein>
    <recommendedName>
        <fullName evidence="1">PilZ domain-containing protein</fullName>
    </recommendedName>
</protein>
<dbReference type="STRING" id="1384049.CD29_15470"/>
<evidence type="ECO:0000313" key="2">
    <source>
        <dbReference type="EMBL" id="KGR77260.1"/>
    </source>
</evidence>
<evidence type="ECO:0000259" key="1">
    <source>
        <dbReference type="Pfam" id="PF07238"/>
    </source>
</evidence>
<dbReference type="Pfam" id="PF07238">
    <property type="entry name" value="PilZ"/>
    <property type="match status" value="1"/>
</dbReference>
<sequence length="122" mass="13897">MQFKRNESFRYSFGQPVPALFKIVSINGREVNSASGKAEIVDISPEGIRMTSELNIPDIKLKQPILSITFNINDKPFQLNGLIMWKKERKNSAEYGIKLLIDDSMKSNIVGELKIHSKNMKK</sequence>
<dbReference type="InterPro" id="IPR009875">
    <property type="entry name" value="PilZ_domain"/>
</dbReference>
<organism evidence="2 3">
    <name type="scientific">Ureibacillus manganicus DSM 26584</name>
    <dbReference type="NCBI Taxonomy" id="1384049"/>
    <lineage>
        <taxon>Bacteria</taxon>
        <taxon>Bacillati</taxon>
        <taxon>Bacillota</taxon>
        <taxon>Bacilli</taxon>
        <taxon>Bacillales</taxon>
        <taxon>Caryophanaceae</taxon>
        <taxon>Ureibacillus</taxon>
    </lineage>
</organism>
<dbReference type="Proteomes" id="UP000030416">
    <property type="component" value="Unassembled WGS sequence"/>
</dbReference>
<dbReference type="SUPFAM" id="SSF141371">
    <property type="entry name" value="PilZ domain-like"/>
    <property type="match status" value="1"/>
</dbReference>
<dbReference type="Gene3D" id="2.40.10.220">
    <property type="entry name" value="predicted glycosyltransferase like domains"/>
    <property type="match status" value="1"/>
</dbReference>
<accession>A0A0A3I1A4</accession>
<dbReference type="EMBL" id="JPVN01000020">
    <property type="protein sequence ID" value="KGR77260.1"/>
    <property type="molecule type" value="Genomic_DNA"/>
</dbReference>
<dbReference type="GO" id="GO:0035438">
    <property type="term" value="F:cyclic-di-GMP binding"/>
    <property type="evidence" value="ECO:0007669"/>
    <property type="project" value="InterPro"/>
</dbReference>
<evidence type="ECO:0000313" key="3">
    <source>
        <dbReference type="Proteomes" id="UP000030416"/>
    </source>
</evidence>